<dbReference type="EMBL" id="ABWE02003170">
    <property type="status" value="NOT_ANNOTATED_CDS"/>
    <property type="molecule type" value="Genomic_DNA"/>
</dbReference>
<protein>
    <submittedName>
        <fullName evidence="2">Uncharacterized protein</fullName>
    </submittedName>
</protein>
<dbReference type="Proteomes" id="UP000011713">
    <property type="component" value="Unassembled WGS sequence"/>
</dbReference>
<dbReference type="AlphaFoldDB" id="M4C4L2"/>
<dbReference type="InParanoid" id="M4C4L2"/>
<accession>M4C4L2</accession>
<dbReference type="HOGENOM" id="CLU_2763284_0_0_1"/>
<keyword evidence="3" id="KW-1185">Reference proteome</keyword>
<evidence type="ECO:0000313" key="3">
    <source>
        <dbReference type="Proteomes" id="UP000011713"/>
    </source>
</evidence>
<evidence type="ECO:0000256" key="1">
    <source>
        <dbReference type="SAM" id="MobiDB-lite"/>
    </source>
</evidence>
<reference evidence="3" key="1">
    <citation type="journal article" date="2010" name="Science">
        <title>Signatures of adaptation to obligate biotrophy in the Hyaloperonospora arabidopsidis genome.</title>
        <authorList>
            <person name="Baxter L."/>
            <person name="Tripathy S."/>
            <person name="Ishaque N."/>
            <person name="Boot N."/>
            <person name="Cabral A."/>
            <person name="Kemen E."/>
            <person name="Thines M."/>
            <person name="Ah-Fong A."/>
            <person name="Anderson R."/>
            <person name="Badejoko W."/>
            <person name="Bittner-Eddy P."/>
            <person name="Boore J.L."/>
            <person name="Chibucos M.C."/>
            <person name="Coates M."/>
            <person name="Dehal P."/>
            <person name="Delehaunty K."/>
            <person name="Dong S."/>
            <person name="Downton P."/>
            <person name="Dumas B."/>
            <person name="Fabro G."/>
            <person name="Fronick C."/>
            <person name="Fuerstenberg S.I."/>
            <person name="Fulton L."/>
            <person name="Gaulin E."/>
            <person name="Govers F."/>
            <person name="Hughes L."/>
            <person name="Humphray S."/>
            <person name="Jiang R.H."/>
            <person name="Judelson H."/>
            <person name="Kamoun S."/>
            <person name="Kyung K."/>
            <person name="Meijer H."/>
            <person name="Minx P."/>
            <person name="Morris P."/>
            <person name="Nelson J."/>
            <person name="Phuntumart V."/>
            <person name="Qutob D."/>
            <person name="Rehmany A."/>
            <person name="Rougon-Cardoso A."/>
            <person name="Ryden P."/>
            <person name="Torto-Alalibo T."/>
            <person name="Studholme D."/>
            <person name="Wang Y."/>
            <person name="Win J."/>
            <person name="Wood J."/>
            <person name="Clifton S.W."/>
            <person name="Rogers J."/>
            <person name="Van den Ackerveken G."/>
            <person name="Jones J.D."/>
            <person name="McDowell J.M."/>
            <person name="Beynon J."/>
            <person name="Tyler B.M."/>
        </authorList>
    </citation>
    <scope>NUCLEOTIDE SEQUENCE [LARGE SCALE GENOMIC DNA]</scope>
    <source>
        <strain evidence="3">Emoy2</strain>
    </source>
</reference>
<proteinExistence type="predicted"/>
<name>M4C4L2_HYAAE</name>
<feature type="region of interest" description="Disordered" evidence="1">
    <location>
        <begin position="51"/>
        <end position="70"/>
    </location>
</feature>
<reference evidence="2" key="2">
    <citation type="submission" date="2015-06" db="UniProtKB">
        <authorList>
            <consortium name="EnsemblProtists"/>
        </authorList>
    </citation>
    <scope>IDENTIFICATION</scope>
    <source>
        <strain evidence="2">Emoy2</strain>
    </source>
</reference>
<evidence type="ECO:0000313" key="2">
    <source>
        <dbReference type="EnsemblProtists" id="HpaP814030"/>
    </source>
</evidence>
<sequence>MRFGGKNRSDGLLHFSPQNLILALIFRAHPTQHILPHSPKVRISLRARVSQPSAAEELRLPPSHINQPEP</sequence>
<organism evidence="2 3">
    <name type="scientific">Hyaloperonospora arabidopsidis (strain Emoy2)</name>
    <name type="common">Downy mildew agent</name>
    <name type="synonym">Peronospora arabidopsidis</name>
    <dbReference type="NCBI Taxonomy" id="559515"/>
    <lineage>
        <taxon>Eukaryota</taxon>
        <taxon>Sar</taxon>
        <taxon>Stramenopiles</taxon>
        <taxon>Oomycota</taxon>
        <taxon>Peronosporomycetes</taxon>
        <taxon>Peronosporales</taxon>
        <taxon>Peronosporaceae</taxon>
        <taxon>Hyaloperonospora</taxon>
    </lineage>
</organism>
<dbReference type="EnsemblProtists" id="HpaT814030">
    <property type="protein sequence ID" value="HpaP814030"/>
    <property type="gene ID" value="HpaG814030"/>
</dbReference>
<dbReference type="VEuPathDB" id="FungiDB:HpaG814030"/>